<feature type="transmembrane region" description="Helical" evidence="2">
    <location>
        <begin position="151"/>
        <end position="178"/>
    </location>
</feature>
<dbReference type="EMBL" id="JAVLET010000014">
    <property type="protein sequence ID" value="KAL0466093.1"/>
    <property type="molecule type" value="Genomic_DNA"/>
</dbReference>
<evidence type="ECO:0000256" key="1">
    <source>
        <dbReference type="SAM" id="MobiDB-lite"/>
    </source>
</evidence>
<reference evidence="3 4" key="1">
    <citation type="submission" date="2023-09" db="EMBL/GenBank/DDBJ databases">
        <title>Multi-omics analysis of a traditional fermented food reveals byproduct-associated fungal strains for waste-to-food upcycling.</title>
        <authorList>
            <consortium name="Lawrence Berkeley National Laboratory"/>
            <person name="Rekdal V.M."/>
            <person name="Villalobos-Escobedo J.M."/>
            <person name="Rodriguez-Valeron N."/>
            <person name="Garcia M.O."/>
            <person name="Vasquez D.P."/>
            <person name="Damayanti I."/>
            <person name="Sorensen P.M."/>
            <person name="Baidoo E.E."/>
            <person name="De Carvalho A.C."/>
            <person name="Riley R."/>
            <person name="Lipzen A."/>
            <person name="He G."/>
            <person name="Yan M."/>
            <person name="Haridas S."/>
            <person name="Daum C."/>
            <person name="Yoshinaga Y."/>
            <person name="Ng V."/>
            <person name="Grigoriev I.V."/>
            <person name="Munk R."/>
            <person name="Nuraida L."/>
            <person name="Wijaya C.H."/>
            <person name="Morales P.-C."/>
            <person name="Keasling J.D."/>
        </authorList>
    </citation>
    <scope>NUCLEOTIDE SEQUENCE [LARGE SCALE GENOMIC DNA]</scope>
    <source>
        <strain evidence="3 4">FGSC 2613</strain>
    </source>
</reference>
<keyword evidence="2" id="KW-0812">Transmembrane</keyword>
<dbReference type="Proteomes" id="UP001451303">
    <property type="component" value="Unassembled WGS sequence"/>
</dbReference>
<protein>
    <submittedName>
        <fullName evidence="3">Uncharacterized protein</fullName>
    </submittedName>
</protein>
<feature type="compositionally biased region" description="Polar residues" evidence="1">
    <location>
        <begin position="103"/>
        <end position="114"/>
    </location>
</feature>
<keyword evidence="4" id="KW-1185">Reference proteome</keyword>
<keyword evidence="2" id="KW-0472">Membrane</keyword>
<evidence type="ECO:0000313" key="4">
    <source>
        <dbReference type="Proteomes" id="UP001451303"/>
    </source>
</evidence>
<gene>
    <name evidence="3" type="ORF">QR685DRAFT_119112</name>
</gene>
<feature type="region of interest" description="Disordered" evidence="1">
    <location>
        <begin position="103"/>
        <end position="136"/>
    </location>
</feature>
<feature type="compositionally biased region" description="Polar residues" evidence="1">
    <location>
        <begin position="1"/>
        <end position="19"/>
    </location>
</feature>
<organism evidence="3 4">
    <name type="scientific">Neurospora intermedia</name>
    <dbReference type="NCBI Taxonomy" id="5142"/>
    <lineage>
        <taxon>Eukaryota</taxon>
        <taxon>Fungi</taxon>
        <taxon>Dikarya</taxon>
        <taxon>Ascomycota</taxon>
        <taxon>Pezizomycotina</taxon>
        <taxon>Sordariomycetes</taxon>
        <taxon>Sordariomycetidae</taxon>
        <taxon>Sordariales</taxon>
        <taxon>Sordariaceae</taxon>
        <taxon>Neurospora</taxon>
    </lineage>
</organism>
<evidence type="ECO:0000313" key="3">
    <source>
        <dbReference type="EMBL" id="KAL0466093.1"/>
    </source>
</evidence>
<proteinExistence type="predicted"/>
<feature type="compositionally biased region" description="Basic and acidic residues" evidence="1">
    <location>
        <begin position="124"/>
        <end position="136"/>
    </location>
</feature>
<keyword evidence="2" id="KW-1133">Transmembrane helix</keyword>
<comment type="caution">
    <text evidence="3">The sequence shown here is derived from an EMBL/GenBank/DDBJ whole genome shotgun (WGS) entry which is preliminary data.</text>
</comment>
<name>A0ABR3D1D1_NEUIN</name>
<accession>A0ABR3D1D1</accession>
<sequence length="234" mass="25842">MTPQSLPPDTSTTQTSPMIPQSHGPREPQPCYVFPQPPTPPPDNDDPSPQSSADWHLQLLKEELLTSVMLRLKRINGLVDDPFSQHIVNGDNNHTATGLETSEHVSMSTGSSNHTPTSTQDQPQDQRHITQVSDKDREPRYRVHVVTLPKLTVVGLVLVSWVMSAIIGGVGALGWTFWHSQVRREMFVEVAAGRGSEALKIMGRGLMGVGAAIGRAVLEHFKRNLWLYAVCLLF</sequence>
<feature type="region of interest" description="Disordered" evidence="1">
    <location>
        <begin position="1"/>
        <end position="52"/>
    </location>
</feature>
<evidence type="ECO:0000256" key="2">
    <source>
        <dbReference type="SAM" id="Phobius"/>
    </source>
</evidence>